<sequence length="61" mass="6592">MGSVPASSTFSESTSKQTPVNITFTGVFCFLEMQQNAFKSIYRGANSGVDPKNKITPEFAP</sequence>
<evidence type="ECO:0000313" key="2">
    <source>
        <dbReference type="Proteomes" id="UP001193389"/>
    </source>
</evidence>
<evidence type="ECO:0000313" key="1">
    <source>
        <dbReference type="EMBL" id="BBE20191.1"/>
    </source>
</evidence>
<protein>
    <submittedName>
        <fullName evidence="1">Uncharacterized protein</fullName>
    </submittedName>
</protein>
<proteinExistence type="predicted"/>
<accession>A0A5K7SF18</accession>
<keyword evidence="2" id="KW-1185">Reference proteome</keyword>
<name>A0A5K7SF18_9BACT</name>
<reference evidence="1" key="1">
    <citation type="journal article" date="2020" name="Int. J. Syst. Evol. Microbiol.">
        <title>Aquipluma nitroreducens gen. nov. sp. nov., a novel facultatively anaerobic bacterium isolated from a freshwater lake.</title>
        <authorList>
            <person name="Watanabe M."/>
            <person name="Kojima H."/>
            <person name="Fukui M."/>
        </authorList>
    </citation>
    <scope>NUCLEOTIDE SEQUENCE</scope>
    <source>
        <strain evidence="1">MeG22</strain>
    </source>
</reference>
<dbReference type="AlphaFoldDB" id="A0A5K7SF18"/>
<gene>
    <name evidence="1" type="ORF">AQPE_4382</name>
</gene>
<dbReference type="KEGG" id="anf:AQPE_4382"/>
<organism evidence="1 2">
    <name type="scientific">Aquipluma nitroreducens</name>
    <dbReference type="NCBI Taxonomy" id="2010828"/>
    <lineage>
        <taxon>Bacteria</taxon>
        <taxon>Pseudomonadati</taxon>
        <taxon>Bacteroidota</taxon>
        <taxon>Bacteroidia</taxon>
        <taxon>Marinilabiliales</taxon>
        <taxon>Prolixibacteraceae</taxon>
        <taxon>Aquipluma</taxon>
    </lineage>
</organism>
<dbReference type="EMBL" id="AP018694">
    <property type="protein sequence ID" value="BBE20191.1"/>
    <property type="molecule type" value="Genomic_DNA"/>
</dbReference>
<dbReference type="Proteomes" id="UP001193389">
    <property type="component" value="Chromosome"/>
</dbReference>